<evidence type="ECO:0000256" key="6">
    <source>
        <dbReference type="PROSITE-ProRule" id="PRU00284"/>
    </source>
</evidence>
<evidence type="ECO:0000313" key="12">
    <source>
        <dbReference type="Proteomes" id="UP000737402"/>
    </source>
</evidence>
<keyword evidence="12" id="KW-1185">Reference proteome</keyword>
<comment type="similarity">
    <text evidence="5">Belongs to the methyl-accepting chemotaxis (MCP) protein family.</text>
</comment>
<feature type="domain" description="Methyl-accepting transducer" evidence="9">
    <location>
        <begin position="263"/>
        <end position="520"/>
    </location>
</feature>
<evidence type="ECO:0000256" key="8">
    <source>
        <dbReference type="SAM" id="Phobius"/>
    </source>
</evidence>
<dbReference type="PANTHER" id="PTHR32089">
    <property type="entry name" value="METHYL-ACCEPTING CHEMOTAXIS PROTEIN MCPB"/>
    <property type="match status" value="1"/>
</dbReference>
<reference evidence="11 12" key="1">
    <citation type="submission" date="2021-01" db="EMBL/GenBank/DDBJ databases">
        <title>Genomic Encyclopedia of Type Strains, Phase IV (KMG-IV): sequencing the most valuable type-strain genomes for metagenomic binning, comparative biology and taxonomic classification.</title>
        <authorList>
            <person name="Goeker M."/>
        </authorList>
    </citation>
    <scope>NUCLEOTIDE SEQUENCE [LARGE SCALE GENOMIC DNA]</scope>
    <source>
        <strain evidence="11 12">DSM 25879</strain>
    </source>
</reference>
<evidence type="ECO:0000256" key="1">
    <source>
        <dbReference type="ARBA" id="ARBA00004236"/>
    </source>
</evidence>
<keyword evidence="3 8" id="KW-0472">Membrane</keyword>
<dbReference type="EMBL" id="JAFBED010000004">
    <property type="protein sequence ID" value="MBM7620580.1"/>
    <property type="molecule type" value="Genomic_DNA"/>
</dbReference>
<evidence type="ECO:0000256" key="5">
    <source>
        <dbReference type="ARBA" id="ARBA00029447"/>
    </source>
</evidence>
<dbReference type="PROSITE" id="PS50885">
    <property type="entry name" value="HAMP"/>
    <property type="match status" value="1"/>
</dbReference>
<sequence length="549" mass="60561">MTIKRKIILNSTAVLIVALLMVATIIYQMISTQSNNRDIVEVLVNVQKLESSTLTLKQSLNNASILNNDASKHEVKVARDHTLSWFKKLEETLFDKESKGYLEEASMKLELLNNSTVSALNANDKAELKRQSVRIDGISNDIYMLNMYVTEYYDQMQSNLEKQDKSIVVSAIIGAVILIIISIASSLRMTYSITRPLDRMAKQAREIADGNLQVEPFVYNKNDELGQLNLSFQQMTEQLHHLIKEVQMASDQVNGFASLVEAENETLSEITKQIAVSTDELSTGAQSISSELQDSVHMISDMDEHFSSNVVITNESKELAQKAMGAVNTGLKTLQSQERNVEETQLATQSIERATKQFQSYAEKIEDVAAAVSSISEHTNLLALNAAIEAARAGEAGKGFAVVATEVRKLADESKNLMTEVFSVIGELKLGLEEVVVSVGHGVTMAMEQKETMSFTSKSFHEIQESMERMDAQISNLVHGVSKSKELGEHVLSNVDNISAVVEETAAGSEEISAATTEQVHAFTKLSEKVLELKALTVSLQQSISRFKV</sequence>
<proteinExistence type="inferred from homology"/>
<keyword evidence="8" id="KW-0812">Transmembrane</keyword>
<comment type="subcellular location">
    <subcellularLocation>
        <location evidence="1">Cell membrane</location>
    </subcellularLocation>
</comment>
<comment type="caution">
    <text evidence="11">The sequence shown here is derived from an EMBL/GenBank/DDBJ whole genome shotgun (WGS) entry which is preliminary data.</text>
</comment>
<feature type="coiled-coil region" evidence="7">
    <location>
        <begin position="334"/>
        <end position="371"/>
    </location>
</feature>
<evidence type="ECO:0000259" key="9">
    <source>
        <dbReference type="PROSITE" id="PS50111"/>
    </source>
</evidence>
<evidence type="ECO:0000256" key="4">
    <source>
        <dbReference type="ARBA" id="ARBA00023224"/>
    </source>
</evidence>
<feature type="transmembrane region" description="Helical" evidence="8">
    <location>
        <begin position="7"/>
        <end position="30"/>
    </location>
</feature>
<keyword evidence="8" id="KW-1133">Transmembrane helix</keyword>
<dbReference type="InterPro" id="IPR003660">
    <property type="entry name" value="HAMP_dom"/>
</dbReference>
<dbReference type="Gene3D" id="1.10.287.950">
    <property type="entry name" value="Methyl-accepting chemotaxis protein"/>
    <property type="match status" value="1"/>
</dbReference>
<evidence type="ECO:0000256" key="3">
    <source>
        <dbReference type="ARBA" id="ARBA00023136"/>
    </source>
</evidence>
<dbReference type="PROSITE" id="PS50111">
    <property type="entry name" value="CHEMOTAXIS_TRANSDUC_2"/>
    <property type="match status" value="1"/>
</dbReference>
<protein>
    <submittedName>
        <fullName evidence="11">Methyl-accepting chemotaxis protein</fullName>
    </submittedName>
</protein>
<keyword evidence="2" id="KW-1003">Cell membrane</keyword>
<accession>A0ABS2P0Z6</accession>
<name>A0ABS2P0Z6_9BACI</name>
<keyword evidence="7" id="KW-0175">Coiled coil</keyword>
<organism evidence="11 12">
    <name type="scientific">Sutcliffiella tianshenii</name>
    <dbReference type="NCBI Taxonomy" id="1463404"/>
    <lineage>
        <taxon>Bacteria</taxon>
        <taxon>Bacillati</taxon>
        <taxon>Bacillota</taxon>
        <taxon>Bacilli</taxon>
        <taxon>Bacillales</taxon>
        <taxon>Bacillaceae</taxon>
        <taxon>Sutcliffiella</taxon>
    </lineage>
</organism>
<dbReference type="Proteomes" id="UP000737402">
    <property type="component" value="Unassembled WGS sequence"/>
</dbReference>
<evidence type="ECO:0000256" key="2">
    <source>
        <dbReference type="ARBA" id="ARBA00022475"/>
    </source>
</evidence>
<dbReference type="SMART" id="SM00304">
    <property type="entry name" value="HAMP"/>
    <property type="match status" value="1"/>
</dbReference>
<dbReference type="RefSeq" id="WP_204416333.1">
    <property type="nucleotide sequence ID" value="NZ_JAFBED010000004.1"/>
</dbReference>
<dbReference type="Gene3D" id="6.10.340.10">
    <property type="match status" value="1"/>
</dbReference>
<evidence type="ECO:0000313" key="11">
    <source>
        <dbReference type="EMBL" id="MBM7620580.1"/>
    </source>
</evidence>
<dbReference type="Pfam" id="PF00015">
    <property type="entry name" value="MCPsignal"/>
    <property type="match status" value="1"/>
</dbReference>
<keyword evidence="4 6" id="KW-0807">Transducer</keyword>
<dbReference type="SMART" id="SM00283">
    <property type="entry name" value="MA"/>
    <property type="match status" value="1"/>
</dbReference>
<gene>
    <name evidence="11" type="ORF">JOC95_002433</name>
</gene>
<evidence type="ECO:0000259" key="10">
    <source>
        <dbReference type="PROSITE" id="PS50885"/>
    </source>
</evidence>
<dbReference type="PRINTS" id="PR00260">
    <property type="entry name" value="CHEMTRNSDUCR"/>
</dbReference>
<dbReference type="InterPro" id="IPR004090">
    <property type="entry name" value="Chemotax_Me-accpt_rcpt"/>
</dbReference>
<dbReference type="PANTHER" id="PTHR32089:SF112">
    <property type="entry name" value="LYSOZYME-LIKE PROTEIN-RELATED"/>
    <property type="match status" value="1"/>
</dbReference>
<feature type="domain" description="HAMP" evidence="10">
    <location>
        <begin position="191"/>
        <end position="244"/>
    </location>
</feature>
<dbReference type="InterPro" id="IPR004089">
    <property type="entry name" value="MCPsignal_dom"/>
</dbReference>
<dbReference type="SUPFAM" id="SSF58104">
    <property type="entry name" value="Methyl-accepting chemotaxis protein (MCP) signaling domain"/>
    <property type="match status" value="1"/>
</dbReference>
<feature type="transmembrane region" description="Helical" evidence="8">
    <location>
        <begin position="167"/>
        <end position="187"/>
    </location>
</feature>
<evidence type="ECO:0000256" key="7">
    <source>
        <dbReference type="SAM" id="Coils"/>
    </source>
</evidence>
<dbReference type="CDD" id="cd06225">
    <property type="entry name" value="HAMP"/>
    <property type="match status" value="1"/>
</dbReference>
<dbReference type="Pfam" id="PF00672">
    <property type="entry name" value="HAMP"/>
    <property type="match status" value="1"/>
</dbReference>